<gene>
    <name evidence="8" type="ORF">OSTLU_30392</name>
</gene>
<dbReference type="AlphaFoldDB" id="A4RTV0"/>
<sequence length="341" mass="38178">MFASRASATSSSTWRHAARVVSDDVGALAAQFGFKLRAGEHATPRAVASRVRAPDAALDARVTLIYAIIMFAFNWLLRRAVVEPLAGRLMGYGARGVGGARKARRRKMEKFAQSALEMATYGTFTIIGCAIVPGQRWFWPSSEWWIGAPVKTRATESALRAYYLAYGARYVAGAANVFLEHKRKDFWEMQLHHFATIGVIWVSYIVGWTRVGAVIMLVLDPADVPLHAAKCAKYVGDARGDKKYQLAADVLFGIFLVIFFVMRLVMYPYVVYSVHFEARRYFSPSIPYWLCVALLYVILGLQVYWFKLIVNVVHKVLATGNAEDVRSDDEDEPNGAKAHHD</sequence>
<dbReference type="RefSeq" id="XP_001416848.1">
    <property type="nucleotide sequence ID" value="XM_001416811.1"/>
</dbReference>
<evidence type="ECO:0000259" key="7">
    <source>
        <dbReference type="PROSITE" id="PS50922"/>
    </source>
</evidence>
<keyword evidence="4 5" id="KW-0472">Membrane</keyword>
<feature type="transmembrane region" description="Helical" evidence="6">
    <location>
        <begin position="111"/>
        <end position="133"/>
    </location>
</feature>
<protein>
    <recommendedName>
        <fullName evidence="7">TLC domain-containing protein</fullName>
    </recommendedName>
</protein>
<evidence type="ECO:0000313" key="8">
    <source>
        <dbReference type="EMBL" id="ABO95141.1"/>
    </source>
</evidence>
<evidence type="ECO:0000256" key="5">
    <source>
        <dbReference type="PROSITE-ProRule" id="PRU00205"/>
    </source>
</evidence>
<dbReference type="EMBL" id="CP000583">
    <property type="protein sequence ID" value="ABO95141.1"/>
    <property type="molecule type" value="Genomic_DNA"/>
</dbReference>
<dbReference type="PROSITE" id="PS50922">
    <property type="entry name" value="TLC"/>
    <property type="match status" value="1"/>
</dbReference>
<dbReference type="Gramene" id="ABO95141">
    <property type="protein sequence ID" value="ABO95141"/>
    <property type="gene ID" value="OSTLU_30392"/>
</dbReference>
<comment type="subcellular location">
    <subcellularLocation>
        <location evidence="1">Membrane</location>
        <topology evidence="1">Multi-pass membrane protein</topology>
    </subcellularLocation>
</comment>
<organism evidence="8 9">
    <name type="scientific">Ostreococcus lucimarinus (strain CCE9901)</name>
    <dbReference type="NCBI Taxonomy" id="436017"/>
    <lineage>
        <taxon>Eukaryota</taxon>
        <taxon>Viridiplantae</taxon>
        <taxon>Chlorophyta</taxon>
        <taxon>Mamiellophyceae</taxon>
        <taxon>Mamiellales</taxon>
        <taxon>Bathycoccaceae</taxon>
        <taxon>Ostreococcus</taxon>
    </lineage>
</organism>
<dbReference type="eggNOG" id="KOG1607">
    <property type="taxonomic scope" value="Eukaryota"/>
</dbReference>
<dbReference type="STRING" id="436017.A4RTV0"/>
<feature type="transmembrane region" description="Helical" evidence="6">
    <location>
        <begin position="161"/>
        <end position="179"/>
    </location>
</feature>
<reference evidence="8 9" key="1">
    <citation type="journal article" date="2007" name="Proc. Natl. Acad. Sci. U.S.A.">
        <title>The tiny eukaryote Ostreococcus provides genomic insights into the paradox of plankton speciation.</title>
        <authorList>
            <person name="Palenik B."/>
            <person name="Grimwood J."/>
            <person name="Aerts A."/>
            <person name="Rouze P."/>
            <person name="Salamov A."/>
            <person name="Putnam N."/>
            <person name="Dupont C."/>
            <person name="Jorgensen R."/>
            <person name="Derelle E."/>
            <person name="Rombauts S."/>
            <person name="Zhou K."/>
            <person name="Otillar R."/>
            <person name="Merchant S.S."/>
            <person name="Podell S."/>
            <person name="Gaasterland T."/>
            <person name="Napoli C."/>
            <person name="Gendler K."/>
            <person name="Manuell A."/>
            <person name="Tai V."/>
            <person name="Vallon O."/>
            <person name="Piganeau G."/>
            <person name="Jancek S."/>
            <person name="Heijde M."/>
            <person name="Jabbari K."/>
            <person name="Bowler C."/>
            <person name="Lohr M."/>
            <person name="Robbens S."/>
            <person name="Werner G."/>
            <person name="Dubchak I."/>
            <person name="Pazour G.J."/>
            <person name="Ren Q."/>
            <person name="Paulsen I."/>
            <person name="Delwiche C."/>
            <person name="Schmutz J."/>
            <person name="Rokhsar D."/>
            <person name="Van de Peer Y."/>
            <person name="Moreau H."/>
            <person name="Grigoriev I.V."/>
        </authorList>
    </citation>
    <scope>NUCLEOTIDE SEQUENCE [LARGE SCALE GENOMIC DNA]</scope>
    <source>
        <strain evidence="8 9">CCE9901</strain>
    </source>
</reference>
<evidence type="ECO:0000256" key="3">
    <source>
        <dbReference type="ARBA" id="ARBA00022989"/>
    </source>
</evidence>
<evidence type="ECO:0000256" key="4">
    <source>
        <dbReference type="ARBA" id="ARBA00023136"/>
    </source>
</evidence>
<feature type="transmembrane region" description="Helical" evidence="6">
    <location>
        <begin position="286"/>
        <end position="306"/>
    </location>
</feature>
<dbReference type="HOGENOM" id="CLU_829878_0_0_1"/>
<accession>A4RTV0</accession>
<dbReference type="OrthoDB" id="537032at2759"/>
<evidence type="ECO:0000256" key="1">
    <source>
        <dbReference type="ARBA" id="ARBA00004141"/>
    </source>
</evidence>
<dbReference type="Proteomes" id="UP000001568">
    <property type="component" value="Chromosome 3"/>
</dbReference>
<dbReference type="InterPro" id="IPR006634">
    <property type="entry name" value="TLC-dom"/>
</dbReference>
<dbReference type="PANTHER" id="PTHR12560:SF0">
    <property type="entry name" value="LD18904P"/>
    <property type="match status" value="1"/>
</dbReference>
<feature type="transmembrane region" description="Helical" evidence="6">
    <location>
        <begin position="191"/>
        <end position="219"/>
    </location>
</feature>
<feature type="transmembrane region" description="Helical" evidence="6">
    <location>
        <begin position="250"/>
        <end position="274"/>
    </location>
</feature>
<dbReference type="Pfam" id="PF03798">
    <property type="entry name" value="TRAM_LAG1_CLN8"/>
    <property type="match status" value="1"/>
</dbReference>
<keyword evidence="2 5" id="KW-0812">Transmembrane</keyword>
<dbReference type="KEGG" id="olu:OSTLU_30392"/>
<dbReference type="GeneID" id="5000757"/>
<dbReference type="PANTHER" id="PTHR12560">
    <property type="entry name" value="LONGEVITY ASSURANCE FACTOR 1 LAG1"/>
    <property type="match status" value="1"/>
</dbReference>
<feature type="transmembrane region" description="Helical" evidence="6">
    <location>
        <begin position="60"/>
        <end position="77"/>
    </location>
</feature>
<feature type="domain" description="TLC" evidence="7">
    <location>
        <begin position="103"/>
        <end position="318"/>
    </location>
</feature>
<proteinExistence type="predicted"/>
<dbReference type="InterPro" id="IPR016439">
    <property type="entry name" value="Lag1/Lac1-like"/>
</dbReference>
<keyword evidence="9" id="KW-1185">Reference proteome</keyword>
<evidence type="ECO:0000313" key="9">
    <source>
        <dbReference type="Proteomes" id="UP000001568"/>
    </source>
</evidence>
<keyword evidence="3 6" id="KW-1133">Transmembrane helix</keyword>
<dbReference type="GO" id="GO:0050291">
    <property type="term" value="F:sphingosine N-acyltransferase activity"/>
    <property type="evidence" value="ECO:0007669"/>
    <property type="project" value="InterPro"/>
</dbReference>
<dbReference type="GO" id="GO:0005789">
    <property type="term" value="C:endoplasmic reticulum membrane"/>
    <property type="evidence" value="ECO:0007669"/>
    <property type="project" value="UniProtKB-SubCell"/>
</dbReference>
<name>A4RTV0_OSTLU</name>
<evidence type="ECO:0000256" key="2">
    <source>
        <dbReference type="ARBA" id="ARBA00022692"/>
    </source>
</evidence>
<dbReference type="GO" id="GO:0046513">
    <property type="term" value="P:ceramide biosynthetic process"/>
    <property type="evidence" value="ECO:0007669"/>
    <property type="project" value="InterPro"/>
</dbReference>
<dbReference type="OMA" id="FPEGHSW"/>
<evidence type="ECO:0000256" key="6">
    <source>
        <dbReference type="SAM" id="Phobius"/>
    </source>
</evidence>
<dbReference type="SMART" id="SM00724">
    <property type="entry name" value="TLC"/>
    <property type="match status" value="1"/>
</dbReference>